<proteinExistence type="predicted"/>
<sequence>MMNKTIYAAADLGTTATQLLVLLVLLLHASNCCFLLYTHRYHIDAPPLEEQAHYTPNIEVPISILSICKPFPFL</sequence>
<protein>
    <submittedName>
        <fullName evidence="1">Putative secreted peptide</fullName>
    </submittedName>
</protein>
<accession>A0A2M3ZRZ7</accession>
<name>A0A2M3ZRZ7_9DIPT</name>
<reference evidence="1" key="1">
    <citation type="submission" date="2018-01" db="EMBL/GenBank/DDBJ databases">
        <title>An insight into the sialome of Amazonian anophelines.</title>
        <authorList>
            <person name="Ribeiro J.M."/>
            <person name="Scarpassa V."/>
            <person name="Calvo E."/>
        </authorList>
    </citation>
    <scope>NUCLEOTIDE SEQUENCE</scope>
    <source>
        <tissue evidence="1">Salivary glands</tissue>
    </source>
</reference>
<dbReference type="AlphaFoldDB" id="A0A2M3ZRZ7"/>
<organism evidence="1">
    <name type="scientific">Anopheles braziliensis</name>
    <dbReference type="NCBI Taxonomy" id="58242"/>
    <lineage>
        <taxon>Eukaryota</taxon>
        <taxon>Metazoa</taxon>
        <taxon>Ecdysozoa</taxon>
        <taxon>Arthropoda</taxon>
        <taxon>Hexapoda</taxon>
        <taxon>Insecta</taxon>
        <taxon>Pterygota</taxon>
        <taxon>Neoptera</taxon>
        <taxon>Endopterygota</taxon>
        <taxon>Diptera</taxon>
        <taxon>Nematocera</taxon>
        <taxon>Culicoidea</taxon>
        <taxon>Culicidae</taxon>
        <taxon>Anophelinae</taxon>
        <taxon>Anopheles</taxon>
    </lineage>
</organism>
<dbReference type="EMBL" id="GGFM01010522">
    <property type="protein sequence ID" value="MBW31273.1"/>
    <property type="molecule type" value="Transcribed_RNA"/>
</dbReference>
<evidence type="ECO:0000313" key="1">
    <source>
        <dbReference type="EMBL" id="MBW31273.1"/>
    </source>
</evidence>